<proteinExistence type="predicted"/>
<name>A0ABY4S757_AQUTE</name>
<keyword evidence="3" id="KW-1185">Reference proteome</keyword>
<protein>
    <recommendedName>
        <fullName evidence="4">MxaK protein</fullName>
    </recommendedName>
</protein>
<dbReference type="RefSeq" id="WP_250196496.1">
    <property type="nucleotide sequence ID" value="NZ_CP097635.1"/>
</dbReference>
<dbReference type="EMBL" id="CP097635">
    <property type="protein sequence ID" value="URI08274.1"/>
    <property type="molecule type" value="Genomic_DNA"/>
</dbReference>
<accession>A0ABY4S757</accession>
<evidence type="ECO:0008006" key="4">
    <source>
        <dbReference type="Google" id="ProtNLM"/>
    </source>
</evidence>
<evidence type="ECO:0000256" key="1">
    <source>
        <dbReference type="SAM" id="MobiDB-lite"/>
    </source>
</evidence>
<sequence length="204" mass="21968">MVMNLATRGRTRTAWLALLAVAVLAALQAAWWWRDADLNRRVEALAAGADTAPAGSAPGSAPAPADDAAPELRFAAAYGSAQRARQQASASEREAALARYRPLQNDTPLGQAARFNSANLLLRQAMEVRATLQPGQAIALLELAKEGYRDVLRHDPGFWAARYNLERAQRLLPDADEEDPPVNEPAPEAERAVTTMRGHSAGLP</sequence>
<evidence type="ECO:0000313" key="2">
    <source>
        <dbReference type="EMBL" id="URI08274.1"/>
    </source>
</evidence>
<gene>
    <name evidence="2" type="ORF">MW290_06810</name>
</gene>
<dbReference type="Proteomes" id="UP001056201">
    <property type="component" value="Chromosome 1"/>
</dbReference>
<reference evidence="2" key="1">
    <citation type="submission" date="2022-05" db="EMBL/GenBank/DDBJ databases">
        <title>An RpoN-dependent PEP-CTERM gene is involved in floc formation of an Aquincola tertiaricarbonis strain.</title>
        <authorList>
            <person name="Qiu D."/>
            <person name="Xia M."/>
        </authorList>
    </citation>
    <scope>NUCLEOTIDE SEQUENCE</scope>
    <source>
        <strain evidence="2">RN12</strain>
    </source>
</reference>
<evidence type="ECO:0000313" key="3">
    <source>
        <dbReference type="Proteomes" id="UP001056201"/>
    </source>
</evidence>
<organism evidence="2 3">
    <name type="scientific">Aquincola tertiaricarbonis</name>
    <dbReference type="NCBI Taxonomy" id="391953"/>
    <lineage>
        <taxon>Bacteria</taxon>
        <taxon>Pseudomonadati</taxon>
        <taxon>Pseudomonadota</taxon>
        <taxon>Betaproteobacteria</taxon>
        <taxon>Burkholderiales</taxon>
        <taxon>Sphaerotilaceae</taxon>
        <taxon>Aquincola</taxon>
    </lineage>
</organism>
<feature type="region of interest" description="Disordered" evidence="1">
    <location>
        <begin position="173"/>
        <end position="204"/>
    </location>
</feature>